<name>A0A4R5UP59_9HYPH</name>
<evidence type="ECO:0000256" key="4">
    <source>
        <dbReference type="SAM" id="SignalP"/>
    </source>
</evidence>
<protein>
    <submittedName>
        <fullName evidence="5">Extracellular solute-binding protein</fullName>
    </submittedName>
</protein>
<dbReference type="InterPro" id="IPR006059">
    <property type="entry name" value="SBP"/>
</dbReference>
<feature type="chain" id="PRO_5020382874" evidence="4">
    <location>
        <begin position="31"/>
        <end position="431"/>
    </location>
</feature>
<gene>
    <name evidence="5" type="ORF">E2F50_06340</name>
</gene>
<proteinExistence type="inferred from homology"/>
<dbReference type="EMBL" id="SMTL01000001">
    <property type="protein sequence ID" value="TDK39715.1"/>
    <property type="molecule type" value="Genomic_DNA"/>
</dbReference>
<keyword evidence="4" id="KW-0732">Signal</keyword>
<evidence type="ECO:0000313" key="5">
    <source>
        <dbReference type="EMBL" id="TDK39715.1"/>
    </source>
</evidence>
<evidence type="ECO:0000256" key="3">
    <source>
        <dbReference type="ARBA" id="ARBA00022764"/>
    </source>
</evidence>
<dbReference type="AlphaFoldDB" id="A0A4R5UP59"/>
<reference evidence="5 6" key="1">
    <citation type="submission" date="2019-03" db="EMBL/GenBank/DDBJ databases">
        <title>Rhizobium sp. nov., an bacterium isolated from biocrust in Mu Us Desert.</title>
        <authorList>
            <person name="Lixiong L."/>
        </authorList>
    </citation>
    <scope>NUCLEOTIDE SEQUENCE [LARGE SCALE GENOMIC DNA]</scope>
    <source>
        <strain evidence="5 6">SPY-1</strain>
    </source>
</reference>
<evidence type="ECO:0000256" key="2">
    <source>
        <dbReference type="ARBA" id="ARBA00008520"/>
    </source>
</evidence>
<evidence type="ECO:0000256" key="1">
    <source>
        <dbReference type="ARBA" id="ARBA00004418"/>
    </source>
</evidence>
<dbReference type="PANTHER" id="PTHR43649:SF14">
    <property type="entry name" value="BLR3389 PROTEIN"/>
    <property type="match status" value="1"/>
</dbReference>
<comment type="similarity">
    <text evidence="2">Belongs to the bacterial solute-binding protein 1 family.</text>
</comment>
<accession>A0A4R5UP59</accession>
<dbReference type="RefSeq" id="WP_133315161.1">
    <property type="nucleotide sequence ID" value="NZ_SMTL01000001.1"/>
</dbReference>
<dbReference type="Pfam" id="PF01547">
    <property type="entry name" value="SBP_bac_1"/>
    <property type="match status" value="1"/>
</dbReference>
<dbReference type="PANTHER" id="PTHR43649">
    <property type="entry name" value="ARABINOSE-BINDING PROTEIN-RELATED"/>
    <property type="match status" value="1"/>
</dbReference>
<dbReference type="SUPFAM" id="SSF53850">
    <property type="entry name" value="Periplasmic binding protein-like II"/>
    <property type="match status" value="1"/>
</dbReference>
<dbReference type="GO" id="GO:0042597">
    <property type="term" value="C:periplasmic space"/>
    <property type="evidence" value="ECO:0007669"/>
    <property type="project" value="UniProtKB-SubCell"/>
</dbReference>
<keyword evidence="3" id="KW-0574">Periplasm</keyword>
<evidence type="ECO:0000313" key="6">
    <source>
        <dbReference type="Proteomes" id="UP000295238"/>
    </source>
</evidence>
<sequence>MSSTTNKKNLLAASALGLASVLMMAGTASADNIIRWMHVEQVPSTIALWNKIAKDFEAKHPGVKIELQFLENQAFKAKLPTLLQSQDAPGMFYTWGGGVLQAQSVTGALRPLDATMDANEGEWRKSTNPSAIEGLTFDGKLWAAPSKSGLISFYYNKDLFKKANIDANKIATWDEFLSAVKTLKQAGITPIAGGGRDKWPLHFYWSYLAMREAGQKGFADAKSGNNEGFAGEAFVKAGQHLAELGKLEPFQNGYLGATWNDALAAFGDGRAALILSFENTPATQATNSTTRKGLADDNIGRFAFPVVKGAPGVVTDSLGGLNGWAVTKNAPPETEEFLRYMGSLDVQKALAKETQIMPVTRGASEAVARPLLREVADALAKETWHQNFLDQDLGPNVGAIVNDVSVEIVSGGVEPADAAQQIEDAYSLERK</sequence>
<dbReference type="Proteomes" id="UP000295238">
    <property type="component" value="Unassembled WGS sequence"/>
</dbReference>
<comment type="subcellular location">
    <subcellularLocation>
        <location evidence="1">Periplasm</location>
    </subcellularLocation>
</comment>
<dbReference type="Gene3D" id="3.40.190.10">
    <property type="entry name" value="Periplasmic binding protein-like II"/>
    <property type="match status" value="2"/>
</dbReference>
<comment type="caution">
    <text evidence="5">The sequence shown here is derived from an EMBL/GenBank/DDBJ whole genome shotgun (WGS) entry which is preliminary data.</text>
</comment>
<keyword evidence="6" id="KW-1185">Reference proteome</keyword>
<dbReference type="OrthoDB" id="9798191at2"/>
<feature type="signal peptide" evidence="4">
    <location>
        <begin position="1"/>
        <end position="30"/>
    </location>
</feature>
<dbReference type="InterPro" id="IPR050490">
    <property type="entry name" value="Bact_solute-bd_prot1"/>
</dbReference>
<organism evidence="5 6">
    <name type="scientific">Rhizobium deserti</name>
    <dbReference type="NCBI Taxonomy" id="2547961"/>
    <lineage>
        <taxon>Bacteria</taxon>
        <taxon>Pseudomonadati</taxon>
        <taxon>Pseudomonadota</taxon>
        <taxon>Alphaproteobacteria</taxon>
        <taxon>Hyphomicrobiales</taxon>
        <taxon>Rhizobiaceae</taxon>
        <taxon>Rhizobium/Agrobacterium group</taxon>
        <taxon>Rhizobium</taxon>
    </lineage>
</organism>